<gene>
    <name evidence="1" type="ORF">DLD82_05590</name>
</gene>
<reference evidence="1 2" key="1">
    <citation type="submission" date="2018-05" db="EMBL/GenBank/DDBJ databases">
        <title>Draft genome of Methanospirillum stamsii Pt1.</title>
        <authorList>
            <person name="Dueholm M.S."/>
            <person name="Nielsen P.H."/>
            <person name="Bakmann L.F."/>
            <person name="Otzen D.E."/>
        </authorList>
    </citation>
    <scope>NUCLEOTIDE SEQUENCE [LARGE SCALE GENOMIC DNA]</scope>
    <source>
        <strain evidence="1 2">Pt1</strain>
    </source>
</reference>
<protein>
    <recommendedName>
        <fullName evidence="3">Dockerin domain-containing protein</fullName>
    </recommendedName>
</protein>
<evidence type="ECO:0000313" key="1">
    <source>
        <dbReference type="EMBL" id="PWR75260.1"/>
    </source>
</evidence>
<evidence type="ECO:0008006" key="3">
    <source>
        <dbReference type="Google" id="ProtNLM"/>
    </source>
</evidence>
<comment type="caution">
    <text evidence="1">The sequence shown here is derived from an EMBL/GenBank/DDBJ whole genome shotgun (WGS) entry which is preliminary data.</text>
</comment>
<dbReference type="EMBL" id="QGMZ01000011">
    <property type="protein sequence ID" value="PWR75260.1"/>
    <property type="molecule type" value="Genomic_DNA"/>
</dbReference>
<dbReference type="Proteomes" id="UP000245934">
    <property type="component" value="Unassembled WGS sequence"/>
</dbReference>
<proteinExistence type="predicted"/>
<evidence type="ECO:0000313" key="2">
    <source>
        <dbReference type="Proteomes" id="UP000245934"/>
    </source>
</evidence>
<dbReference type="GO" id="GO:0000272">
    <property type="term" value="P:polysaccharide catabolic process"/>
    <property type="evidence" value="ECO:0007669"/>
    <property type="project" value="InterPro"/>
</dbReference>
<dbReference type="InterPro" id="IPR018247">
    <property type="entry name" value="EF_Hand_1_Ca_BS"/>
</dbReference>
<dbReference type="InterPro" id="IPR036439">
    <property type="entry name" value="Dockerin_dom_sf"/>
</dbReference>
<keyword evidence="2" id="KW-1185">Reference proteome</keyword>
<name>A0A2V2N973_9EURY</name>
<sequence>MVITISSADYSIGTVIETTGMVHEKFSGNWHSQEDNSTNISGVYTDSEITNGGNFSIYKNIGLTGSTSTSPKFETQKLMQYSSVDGAHLSANELLLSSSDSLSNISSDSICFKDPYNGSSFYAQVQLASTSVSNAKELIFSSGGRYSDGILDYSIQTGQPGNDTIIGLDGTIRTRFEGKTESASDVKTLYDRSLVSGLISKFYRTYHGGDTFEMTGLTSAKGSISEKTVMTEKYISNVSIPGSIVFGTSVYSSDMLTNGGNTSVQKQVTGSDGITAERMITYNSEGDRSIQVSEHAITSRFQLPEMGYGNPVCVFAGPTPAPHDSGISSPYKESSAKTGVSGVSSAMIISTTVIGNPSVSDMKNLEYRADISIPIGFNKSMVQEMKDTDDDGKFEDLNGNGHLDMHDLVLLFQNFRWIGESNISTRVDFNKNGRADYADIVTIFQAMDNAKKK</sequence>
<accession>A0A2V2N973</accession>
<dbReference type="SUPFAM" id="SSF63446">
    <property type="entry name" value="Type I dockerin domain"/>
    <property type="match status" value="1"/>
</dbReference>
<organism evidence="1 2">
    <name type="scientific">Methanospirillum stamsii</name>
    <dbReference type="NCBI Taxonomy" id="1277351"/>
    <lineage>
        <taxon>Archaea</taxon>
        <taxon>Methanobacteriati</taxon>
        <taxon>Methanobacteriota</taxon>
        <taxon>Stenosarchaea group</taxon>
        <taxon>Methanomicrobia</taxon>
        <taxon>Methanomicrobiales</taxon>
        <taxon>Methanospirillaceae</taxon>
        <taxon>Methanospirillum</taxon>
    </lineage>
</organism>
<dbReference type="Gene3D" id="1.10.1330.10">
    <property type="entry name" value="Dockerin domain"/>
    <property type="match status" value="1"/>
</dbReference>
<dbReference type="AlphaFoldDB" id="A0A2V2N973"/>
<dbReference type="PROSITE" id="PS00018">
    <property type="entry name" value="EF_HAND_1"/>
    <property type="match status" value="1"/>
</dbReference>